<keyword evidence="5 6" id="KW-0472">Membrane</keyword>
<evidence type="ECO:0000256" key="1">
    <source>
        <dbReference type="ARBA" id="ARBA00004651"/>
    </source>
</evidence>
<evidence type="ECO:0000256" key="2">
    <source>
        <dbReference type="ARBA" id="ARBA00022475"/>
    </source>
</evidence>
<dbReference type="SUPFAM" id="SSF103473">
    <property type="entry name" value="MFS general substrate transporter"/>
    <property type="match status" value="1"/>
</dbReference>
<organism evidence="7 8">
    <name type="scientific">Anoxybacteroides amylolyticum</name>
    <dbReference type="NCBI Taxonomy" id="294699"/>
    <lineage>
        <taxon>Bacteria</taxon>
        <taxon>Bacillati</taxon>
        <taxon>Bacillota</taxon>
        <taxon>Bacilli</taxon>
        <taxon>Bacillales</taxon>
        <taxon>Anoxybacillaceae</taxon>
        <taxon>Anoxybacteroides</taxon>
    </lineage>
</organism>
<feature type="transmembrane region" description="Helical" evidence="6">
    <location>
        <begin position="284"/>
        <end position="301"/>
    </location>
</feature>
<feature type="transmembrane region" description="Helical" evidence="6">
    <location>
        <begin position="141"/>
        <end position="163"/>
    </location>
</feature>
<evidence type="ECO:0000256" key="3">
    <source>
        <dbReference type="ARBA" id="ARBA00022692"/>
    </source>
</evidence>
<feature type="transmembrane region" description="Helical" evidence="6">
    <location>
        <begin position="219"/>
        <end position="239"/>
    </location>
</feature>
<dbReference type="PANTHER" id="PTHR23513">
    <property type="entry name" value="INTEGRAL MEMBRANE EFFLUX PROTEIN-RELATED"/>
    <property type="match status" value="1"/>
</dbReference>
<keyword evidence="2" id="KW-1003">Cell membrane</keyword>
<evidence type="ECO:0000256" key="5">
    <source>
        <dbReference type="ARBA" id="ARBA00023136"/>
    </source>
</evidence>
<dbReference type="PATRIC" id="fig|294699.3.peg.945"/>
<dbReference type="PANTHER" id="PTHR23513:SF11">
    <property type="entry name" value="STAPHYLOFERRIN A TRANSPORTER"/>
    <property type="match status" value="1"/>
</dbReference>
<dbReference type="InterPro" id="IPR036259">
    <property type="entry name" value="MFS_trans_sf"/>
</dbReference>
<evidence type="ECO:0000313" key="7">
    <source>
        <dbReference type="EMBL" id="ANB61969.1"/>
    </source>
</evidence>
<feature type="transmembrane region" description="Helical" evidence="6">
    <location>
        <begin position="100"/>
        <end position="120"/>
    </location>
</feature>
<evidence type="ECO:0000256" key="4">
    <source>
        <dbReference type="ARBA" id="ARBA00022989"/>
    </source>
</evidence>
<keyword evidence="8" id="KW-1185">Reference proteome</keyword>
<dbReference type="GO" id="GO:0005886">
    <property type="term" value="C:plasma membrane"/>
    <property type="evidence" value="ECO:0007669"/>
    <property type="project" value="UniProtKB-SubCell"/>
</dbReference>
<dbReference type="RefSeq" id="WP_066323114.1">
    <property type="nucleotide sequence ID" value="NZ_CP015438.1"/>
</dbReference>
<feature type="transmembrane region" description="Helical" evidence="6">
    <location>
        <begin position="346"/>
        <end position="366"/>
    </location>
</feature>
<dbReference type="AlphaFoldDB" id="A0A160F5W9"/>
<feature type="transmembrane region" description="Helical" evidence="6">
    <location>
        <begin position="47"/>
        <end position="67"/>
    </location>
</feature>
<feature type="transmembrane region" description="Helical" evidence="6">
    <location>
        <begin position="74"/>
        <end position="94"/>
    </location>
</feature>
<dbReference type="OrthoDB" id="9775268at2"/>
<feature type="transmembrane region" description="Helical" evidence="6">
    <location>
        <begin position="307"/>
        <end position="326"/>
    </location>
</feature>
<dbReference type="EMBL" id="CP015438">
    <property type="protein sequence ID" value="ANB61969.1"/>
    <property type="molecule type" value="Genomic_DNA"/>
</dbReference>
<dbReference type="CDD" id="cd06173">
    <property type="entry name" value="MFS_MefA_like"/>
    <property type="match status" value="1"/>
</dbReference>
<dbReference type="KEGG" id="aamy:GFC30_960"/>
<gene>
    <name evidence="7" type="ORF">GFC30_960</name>
</gene>
<dbReference type="Pfam" id="PF07690">
    <property type="entry name" value="MFS_1"/>
    <property type="match status" value="1"/>
</dbReference>
<keyword evidence="4 6" id="KW-1133">Transmembrane helix</keyword>
<proteinExistence type="predicted"/>
<evidence type="ECO:0000256" key="6">
    <source>
        <dbReference type="SAM" id="Phobius"/>
    </source>
</evidence>
<dbReference type="Gene3D" id="1.20.1250.20">
    <property type="entry name" value="MFS general substrate transporter like domains"/>
    <property type="match status" value="1"/>
</dbReference>
<feature type="transmembrane region" description="Helical" evidence="6">
    <location>
        <begin position="12"/>
        <end position="35"/>
    </location>
</feature>
<comment type="subcellular location">
    <subcellularLocation>
        <location evidence="1">Cell membrane</location>
        <topology evidence="1">Multi-pass membrane protein</topology>
    </subcellularLocation>
</comment>
<feature type="transmembrane region" description="Helical" evidence="6">
    <location>
        <begin position="259"/>
        <end position="277"/>
    </location>
</feature>
<feature type="transmembrane region" description="Helical" evidence="6">
    <location>
        <begin position="169"/>
        <end position="188"/>
    </location>
</feature>
<accession>A0A160F5W9</accession>
<reference evidence="7 8" key="1">
    <citation type="journal article" date="2006" name="Syst. Appl. Microbiol.">
        <title>Anoxybacillus amylolyticus sp. nov., a thermophilic amylase producing bacterium isolated from Mount Rittmann (Antarctica).</title>
        <authorList>
            <person name="Poli A."/>
            <person name="Esposito E."/>
            <person name="Lama L."/>
            <person name="Orlando P."/>
            <person name="Nicolaus G."/>
            <person name="de Appolonia F."/>
            <person name="Gambacorta A."/>
            <person name="Nicolaus B."/>
        </authorList>
    </citation>
    <scope>NUCLEOTIDE SEQUENCE [LARGE SCALE GENOMIC DNA]</scope>
    <source>
        <strain evidence="7 8">DSM 15939</strain>
    </source>
</reference>
<dbReference type="GO" id="GO:0022857">
    <property type="term" value="F:transmembrane transporter activity"/>
    <property type="evidence" value="ECO:0007669"/>
    <property type="project" value="InterPro"/>
</dbReference>
<name>A0A160F5W9_9BACL</name>
<protein>
    <submittedName>
        <fullName evidence="7">Major Facilitator Superfamily protein</fullName>
    </submittedName>
</protein>
<dbReference type="InterPro" id="IPR011701">
    <property type="entry name" value="MFS"/>
</dbReference>
<sequence length="405" mass="45660">MNSLFRDRRLHYLMTANTFSSVGTGITMIAIPWLFMKKHGGETMFGIITTTLTVIMFLLTPTVGMWIDRVSRKTLLLAGEASGFIIVSSFAFIGTSGNEYYPWQLAILFASGSLYYFLFYPTMFAFTQEIFEREQYETLNGIMEIQGQLATVLAGGLASVMLGKVAFHWLLWLDAFTYFVAFFCLSLISYRRTRQATTIVPFWNKFTEGYRYMRKHPSLFWFFLASFMPFIGVMMTNYLHPIYIADVLKEDSSVYGTQSMIYGIGAALAGAIVPFLIRRMGTAASVLLNVGMYAFGVTMFFVWREPFLFYVFVVLTAFGNAGARVARSSLMMAVVPNDKIGRVDSLFRALGFMIRFLLLGAFTGLVATGHLLLPYAILSGLLFLALWIVWKLSEITNKSNISEAS</sequence>
<evidence type="ECO:0000313" key="8">
    <source>
        <dbReference type="Proteomes" id="UP000076865"/>
    </source>
</evidence>
<keyword evidence="3 6" id="KW-0812">Transmembrane</keyword>
<feature type="transmembrane region" description="Helical" evidence="6">
    <location>
        <begin position="372"/>
        <end position="390"/>
    </location>
</feature>
<dbReference type="Proteomes" id="UP000076865">
    <property type="component" value="Chromosome"/>
</dbReference>